<dbReference type="Pfam" id="PF01217">
    <property type="entry name" value="Clat_adaptor_s"/>
    <property type="match status" value="1"/>
</dbReference>
<evidence type="ECO:0000259" key="13">
    <source>
        <dbReference type="Pfam" id="PF01217"/>
    </source>
</evidence>
<dbReference type="AlphaFoldDB" id="A0AAW0V5B0"/>
<feature type="domain" description="AP complex mu/sigma subunit" evidence="13">
    <location>
        <begin position="12"/>
        <end position="149"/>
    </location>
</feature>
<comment type="function">
    <text evidence="11">The coatomer is a cytosolic protein complex that binds to dilysine motifs and reversibly associates with Golgi non-clathrin-coated vesicles, which further mediate biosynthetic protein transport from the ER, via the Golgi up to the trans Golgi network. Coatomer complex is required for budding from Golgi membranes, and is essential for the retrograde Golgi-to-ER transport of dilysine-tagged proteins. The zeta subunit may be involved in regulating the coat assembly and, hence, the rate of biosynthetic protein transport due to its association-dissociation properties with the coatomer complex.</text>
</comment>
<keyword evidence="15" id="KW-1185">Reference proteome</keyword>
<evidence type="ECO:0000256" key="9">
    <source>
        <dbReference type="ARBA" id="ARBA00023136"/>
    </source>
</evidence>
<dbReference type="GO" id="GO:0006886">
    <property type="term" value="P:intracellular protein transport"/>
    <property type="evidence" value="ECO:0007669"/>
    <property type="project" value="TreeGrafter"/>
</dbReference>
<evidence type="ECO:0000256" key="6">
    <source>
        <dbReference type="ARBA" id="ARBA00022892"/>
    </source>
</evidence>
<evidence type="ECO:0000256" key="3">
    <source>
        <dbReference type="ARBA" id="ARBA00011775"/>
    </source>
</evidence>
<dbReference type="Gene3D" id="3.30.450.60">
    <property type="match status" value="1"/>
</dbReference>
<comment type="similarity">
    <text evidence="2 12">Belongs to the adaptor complexes small subunit family.</text>
</comment>
<dbReference type="CDD" id="cd14829">
    <property type="entry name" value="Zeta-COP"/>
    <property type="match status" value="1"/>
</dbReference>
<organism evidence="14 15">
    <name type="scientific">Scylla paramamosain</name>
    <name type="common">Mud crab</name>
    <dbReference type="NCBI Taxonomy" id="85552"/>
    <lineage>
        <taxon>Eukaryota</taxon>
        <taxon>Metazoa</taxon>
        <taxon>Ecdysozoa</taxon>
        <taxon>Arthropoda</taxon>
        <taxon>Crustacea</taxon>
        <taxon>Multicrustacea</taxon>
        <taxon>Malacostraca</taxon>
        <taxon>Eumalacostraca</taxon>
        <taxon>Eucarida</taxon>
        <taxon>Decapoda</taxon>
        <taxon>Pleocyemata</taxon>
        <taxon>Brachyura</taxon>
        <taxon>Eubrachyura</taxon>
        <taxon>Portunoidea</taxon>
        <taxon>Portunidae</taxon>
        <taxon>Portuninae</taxon>
        <taxon>Scylla</taxon>
    </lineage>
</organism>
<dbReference type="Proteomes" id="UP001487740">
    <property type="component" value="Unassembled WGS sequence"/>
</dbReference>
<dbReference type="GO" id="GO:0000139">
    <property type="term" value="C:Golgi membrane"/>
    <property type="evidence" value="ECO:0007669"/>
    <property type="project" value="UniProtKB-SubCell"/>
</dbReference>
<accession>A0AAW0V5B0</accession>
<comment type="subcellular location">
    <subcellularLocation>
        <location evidence="12">Cytoplasm</location>
    </subcellularLocation>
    <subcellularLocation>
        <location evidence="1 12">Golgi apparatus membrane</location>
        <topology evidence="1 12">Peripheral membrane protein</topology>
        <orientation evidence="1 12">Cytoplasmic side</orientation>
    </subcellularLocation>
    <subcellularLocation>
        <location evidence="12">Cytoplasmic vesicle</location>
        <location evidence="12">COPI-coated vesicle membrane</location>
        <topology evidence="12">Peripheral membrane protein</topology>
        <orientation evidence="12">Cytoplasmic side</orientation>
    </subcellularLocation>
</comment>
<keyword evidence="4 12" id="KW-0813">Transport</keyword>
<evidence type="ECO:0000256" key="11">
    <source>
        <dbReference type="ARBA" id="ARBA00045555"/>
    </source>
</evidence>
<comment type="subunit">
    <text evidence="3 12">Oligomeric complex that consists of at least the alpha, beta, beta', gamma, delta, epsilon and zeta subunits.</text>
</comment>
<evidence type="ECO:0000256" key="7">
    <source>
        <dbReference type="ARBA" id="ARBA00022927"/>
    </source>
</evidence>
<reference evidence="14 15" key="1">
    <citation type="submission" date="2023-03" db="EMBL/GenBank/DDBJ databases">
        <title>High-quality genome of Scylla paramamosain provides insights in environmental adaptation.</title>
        <authorList>
            <person name="Zhang L."/>
        </authorList>
    </citation>
    <scope>NUCLEOTIDE SEQUENCE [LARGE SCALE GENOMIC DNA]</scope>
    <source>
        <strain evidence="14">LZ_2023a</strain>
        <tissue evidence="14">Muscle</tissue>
    </source>
</reference>
<evidence type="ECO:0000256" key="1">
    <source>
        <dbReference type="ARBA" id="ARBA00004255"/>
    </source>
</evidence>
<dbReference type="InterPro" id="IPR039652">
    <property type="entry name" value="Coatomer_zeta"/>
</dbReference>
<gene>
    <name evidence="14" type="ORF">O3P69_002218</name>
</gene>
<dbReference type="PANTHER" id="PTHR11043:SF0">
    <property type="entry name" value="COATOMER SUBUNIT ZETA"/>
    <property type="match status" value="1"/>
</dbReference>
<dbReference type="GO" id="GO:0006890">
    <property type="term" value="P:retrograde vesicle-mediated transport, Golgi to endoplasmic reticulum"/>
    <property type="evidence" value="ECO:0007669"/>
    <property type="project" value="UniProtKB-UniRule"/>
</dbReference>
<evidence type="ECO:0000256" key="4">
    <source>
        <dbReference type="ARBA" id="ARBA00022448"/>
    </source>
</evidence>
<sequence length="189" mass="21585">MSGLLEPTLYIIKGIAILDNDGNRLLAKYYDPSIFSGVKEERKFEKNLFQKTHRANAEVIMLDRLTCVYRSNVDLFFYVMGMSYENELILVSVLSCLYDAVSAILRKNVEKRALLDNLDLIMLAMDEICDGGIPLETDPQVVSQRVALRMEESPFNDQTVTQQVRQKLETTTGVVLQSAREQLKWSLLK</sequence>
<name>A0AAW0V5B0_SCYPA</name>
<keyword evidence="10 12" id="KW-0968">Cytoplasmic vesicle</keyword>
<evidence type="ECO:0000313" key="14">
    <source>
        <dbReference type="EMBL" id="KAK8407519.1"/>
    </source>
</evidence>
<dbReference type="GO" id="GO:0030126">
    <property type="term" value="C:COPI vesicle coat"/>
    <property type="evidence" value="ECO:0007669"/>
    <property type="project" value="UniProtKB-UniRule"/>
</dbReference>
<evidence type="ECO:0000256" key="10">
    <source>
        <dbReference type="ARBA" id="ARBA00023329"/>
    </source>
</evidence>
<dbReference type="FunFam" id="3.30.450.60:FF:000008">
    <property type="entry name" value="Coatomer subunit zeta-1 isoform 1"/>
    <property type="match status" value="1"/>
</dbReference>
<evidence type="ECO:0000256" key="8">
    <source>
        <dbReference type="ARBA" id="ARBA00023034"/>
    </source>
</evidence>
<comment type="caution">
    <text evidence="14">The sequence shown here is derived from an EMBL/GenBank/DDBJ whole genome shotgun (WGS) entry which is preliminary data.</text>
</comment>
<dbReference type="GO" id="GO:0006891">
    <property type="term" value="P:intra-Golgi vesicle-mediated transport"/>
    <property type="evidence" value="ECO:0007669"/>
    <property type="project" value="TreeGrafter"/>
</dbReference>
<proteinExistence type="inferred from homology"/>
<keyword evidence="8 12" id="KW-0333">Golgi apparatus</keyword>
<evidence type="ECO:0000256" key="2">
    <source>
        <dbReference type="ARBA" id="ARBA00006972"/>
    </source>
</evidence>
<keyword evidence="5 12" id="KW-0963">Cytoplasm</keyword>
<dbReference type="InterPro" id="IPR022775">
    <property type="entry name" value="AP_mu_sigma_su"/>
</dbReference>
<keyword evidence="7 12" id="KW-0653">Protein transport</keyword>
<evidence type="ECO:0000313" key="15">
    <source>
        <dbReference type="Proteomes" id="UP001487740"/>
    </source>
</evidence>
<dbReference type="EMBL" id="JARAKH010000001">
    <property type="protein sequence ID" value="KAK8407519.1"/>
    <property type="molecule type" value="Genomic_DNA"/>
</dbReference>
<dbReference type="SUPFAM" id="SSF64356">
    <property type="entry name" value="SNARE-like"/>
    <property type="match status" value="1"/>
</dbReference>
<protein>
    <recommendedName>
        <fullName evidence="12">Coatomer subunit zeta</fullName>
    </recommendedName>
</protein>
<evidence type="ECO:0000256" key="12">
    <source>
        <dbReference type="RuleBase" id="RU366053"/>
    </source>
</evidence>
<keyword evidence="9 12" id="KW-0472">Membrane</keyword>
<dbReference type="PANTHER" id="PTHR11043">
    <property type="entry name" value="ZETA-COAT PROTEIN"/>
    <property type="match status" value="1"/>
</dbReference>
<dbReference type="InterPro" id="IPR011012">
    <property type="entry name" value="Longin-like_dom_sf"/>
</dbReference>
<keyword evidence="6 12" id="KW-0931">ER-Golgi transport</keyword>
<evidence type="ECO:0000256" key="5">
    <source>
        <dbReference type="ARBA" id="ARBA00022490"/>
    </source>
</evidence>